<dbReference type="AlphaFoldDB" id="A0A163DJI5"/>
<dbReference type="GeneID" id="29003097"/>
<evidence type="ECO:0000313" key="2">
    <source>
        <dbReference type="EMBL" id="OAD71690.1"/>
    </source>
</evidence>
<dbReference type="OrthoDB" id="17560at2759"/>
<evidence type="ECO:0000259" key="1">
    <source>
        <dbReference type="Pfam" id="PF01738"/>
    </source>
</evidence>
<dbReference type="InterPro" id="IPR002925">
    <property type="entry name" value="Dienelactn_hydro"/>
</dbReference>
<dbReference type="InParanoid" id="A0A163DJI5"/>
<accession>A0A163DJI5</accession>
<dbReference type="Gene3D" id="3.40.50.1820">
    <property type="entry name" value="alpha/beta hydrolase"/>
    <property type="match status" value="1"/>
</dbReference>
<dbReference type="Pfam" id="PF01738">
    <property type="entry name" value="DLH"/>
    <property type="match status" value="1"/>
</dbReference>
<dbReference type="PANTHER" id="PTHR46623">
    <property type="entry name" value="CARBOXYMETHYLENEBUTENOLIDASE-RELATED"/>
    <property type="match status" value="1"/>
</dbReference>
<gene>
    <name evidence="2" type="ORF">PHYBLDRAFT_69970</name>
</gene>
<keyword evidence="3" id="KW-1185">Reference proteome</keyword>
<dbReference type="SUPFAM" id="SSF53474">
    <property type="entry name" value="alpha/beta-Hydrolases"/>
    <property type="match status" value="1"/>
</dbReference>
<dbReference type="InterPro" id="IPR029058">
    <property type="entry name" value="AB_hydrolase_fold"/>
</dbReference>
<dbReference type="VEuPathDB" id="FungiDB:PHYBLDRAFT_69970"/>
<reference evidence="3" key="1">
    <citation type="submission" date="2015-06" db="EMBL/GenBank/DDBJ databases">
        <title>Expansion of signal transduction pathways in fungi by whole-genome duplication.</title>
        <authorList>
            <consortium name="DOE Joint Genome Institute"/>
            <person name="Corrochano L.M."/>
            <person name="Kuo A."/>
            <person name="Marcet-Houben M."/>
            <person name="Polaino S."/>
            <person name="Salamov A."/>
            <person name="Villalobos J.M."/>
            <person name="Alvarez M.I."/>
            <person name="Avalos J."/>
            <person name="Benito E.P."/>
            <person name="Benoit I."/>
            <person name="Burger G."/>
            <person name="Camino L.P."/>
            <person name="Canovas D."/>
            <person name="Cerda-Olmedo E."/>
            <person name="Cheng J.-F."/>
            <person name="Dominguez A."/>
            <person name="Elias M."/>
            <person name="Eslava A.P."/>
            <person name="Glaser F."/>
            <person name="Grimwood J."/>
            <person name="Gutierrez G."/>
            <person name="Heitman J."/>
            <person name="Henrissat B."/>
            <person name="Iturriaga E.A."/>
            <person name="Lang B.F."/>
            <person name="Lavin J.L."/>
            <person name="Lee S."/>
            <person name="Li W."/>
            <person name="Lindquist E."/>
            <person name="Lopez-Garcia S."/>
            <person name="Luque E.M."/>
            <person name="Marcos A.T."/>
            <person name="Martin J."/>
            <person name="McCluskey K."/>
            <person name="Medina H.R."/>
            <person name="Miralles-Duran A."/>
            <person name="Miyazaki A."/>
            <person name="Munoz-Torres E."/>
            <person name="Oguiza J.A."/>
            <person name="Ohm R."/>
            <person name="Olmedo M."/>
            <person name="Orejas M."/>
            <person name="Ortiz-Castellanos L."/>
            <person name="Pisabarro A.G."/>
            <person name="Rodriguez-Romero J."/>
            <person name="Ruiz-Herrera J."/>
            <person name="Ruiz-Vazquez R."/>
            <person name="Sanz C."/>
            <person name="Schackwitz W."/>
            <person name="Schmutz J."/>
            <person name="Shahriari M."/>
            <person name="Shelest E."/>
            <person name="Silva-Franco F."/>
            <person name="Soanes D."/>
            <person name="Syed K."/>
            <person name="Tagua V.G."/>
            <person name="Talbot N.J."/>
            <person name="Thon M."/>
            <person name="De vries R.P."/>
            <person name="Wiebenga A."/>
            <person name="Yadav J.S."/>
            <person name="Braun E.L."/>
            <person name="Baker S."/>
            <person name="Garre V."/>
            <person name="Horwitz B."/>
            <person name="Torres-Martinez S."/>
            <person name="Idnurm A."/>
            <person name="Herrera-Estrella A."/>
            <person name="Gabaldon T."/>
            <person name="Grigoriev I.V."/>
        </authorList>
    </citation>
    <scope>NUCLEOTIDE SEQUENCE [LARGE SCALE GENOMIC DNA]</scope>
    <source>
        <strain evidence="3">NRRL 1555(-)</strain>
    </source>
</reference>
<dbReference type="GO" id="GO:0016787">
    <property type="term" value="F:hydrolase activity"/>
    <property type="evidence" value="ECO:0007669"/>
    <property type="project" value="InterPro"/>
</dbReference>
<evidence type="ECO:0000313" key="3">
    <source>
        <dbReference type="Proteomes" id="UP000077315"/>
    </source>
</evidence>
<dbReference type="InterPro" id="IPR051049">
    <property type="entry name" value="Dienelactone_hydrolase-like"/>
</dbReference>
<feature type="domain" description="Dienelactone hydrolase" evidence="1">
    <location>
        <begin position="8"/>
        <end position="239"/>
    </location>
</feature>
<dbReference type="EMBL" id="KV440985">
    <property type="protein sequence ID" value="OAD71690.1"/>
    <property type="molecule type" value="Genomic_DNA"/>
</dbReference>
<dbReference type="Proteomes" id="UP000077315">
    <property type="component" value="Unassembled WGS sequence"/>
</dbReference>
<protein>
    <recommendedName>
        <fullName evidence="1">Dienelactone hydrolase domain-containing protein</fullName>
    </recommendedName>
</protein>
<proteinExistence type="predicted"/>
<name>A0A163DJI5_PHYB8</name>
<sequence length="240" mass="26453">MSFSFPVLHFEPQGPKQIPDAAIIVLQEWWGVNEQIKRHAQHIANNSGAHVVVPDLYKGKIGLTAEEASHLMSHLDFEAAIGELLQLVTHLRSTNKTRIGAIGFCMGGALSLALANQATLLGAPIQVAITFYGTTSGKLDVTHISKDTAVQGHFGGQDNQIGFSDPPSARQLELDVANTKDVHIYTYPDQGHGFLNVDDWSISVRKDMDMVAKDSDPVKEEKPIRDLAWSRVFEFFDKHL</sequence>
<organism evidence="2 3">
    <name type="scientific">Phycomyces blakesleeanus (strain ATCC 8743b / DSM 1359 / FGSC 10004 / NBRC 33097 / NRRL 1555)</name>
    <dbReference type="NCBI Taxonomy" id="763407"/>
    <lineage>
        <taxon>Eukaryota</taxon>
        <taxon>Fungi</taxon>
        <taxon>Fungi incertae sedis</taxon>
        <taxon>Mucoromycota</taxon>
        <taxon>Mucoromycotina</taxon>
        <taxon>Mucoromycetes</taxon>
        <taxon>Mucorales</taxon>
        <taxon>Phycomycetaceae</taxon>
        <taxon>Phycomyces</taxon>
    </lineage>
</organism>
<dbReference type="STRING" id="763407.A0A163DJI5"/>
<dbReference type="PANTHER" id="PTHR46623:SF6">
    <property type="entry name" value="ALPHA_BETA-HYDROLASES SUPERFAMILY PROTEIN"/>
    <property type="match status" value="1"/>
</dbReference>
<dbReference type="RefSeq" id="XP_018289730.1">
    <property type="nucleotide sequence ID" value="XM_018442191.1"/>
</dbReference>